<protein>
    <submittedName>
        <fullName evidence="1">Uncharacterized protein</fullName>
    </submittedName>
</protein>
<geneLocation type="plasmid" evidence="1 2">
    <name>pBMB0229</name>
</geneLocation>
<sequence length="227" mass="26910">MTKIYKFTDKFIQEFHEFVNTDPFSELLGIVWRYGHCNIHDNKFELSHKNREIIERFAILAKGATPVKSRYRSDKGFHEWHCNIHGNHPLLKKIRNMGWQPITHQERTYPKGDFNHSIFIKTYILMRHDVGIIREKTPKGILTRPRLRIHGSVDVLQHITQHLYKELRVGLKKLQTDLKVDRAKTIYYQSKKDIPLILEYVGAWEALEKFNSFALGYEKKPDDIISV</sequence>
<accession>A0A9W3PJ92</accession>
<name>A0A9W3PJ92_BACTU</name>
<dbReference type="KEGG" id="bthu:YBT1518_34826"/>
<dbReference type="AlphaFoldDB" id="A0A9W3PJ92"/>
<dbReference type="EMBL" id="CP005936">
    <property type="protein sequence ID" value="AHA75300.1"/>
    <property type="molecule type" value="Genomic_DNA"/>
</dbReference>
<dbReference type="RefSeq" id="WP_023524131.1">
    <property type="nucleotide sequence ID" value="NC_022874.1"/>
</dbReference>
<reference evidence="1 2" key="1">
    <citation type="submission" date="2013-05" db="EMBL/GenBank/DDBJ databases">
        <title>Complete genome sequence of Bacillus thuringiensis YBT-1518, a typical strain with high toxicity to nematode.</title>
        <authorList>
            <person name="Wang P."/>
            <person name="Zhang C."/>
            <person name="Guo M."/>
            <person name="Guo S."/>
            <person name="Zhu Y."/>
            <person name="Zheng J."/>
            <person name="Zhu L."/>
            <person name="Ruan L."/>
            <person name="Peng D."/>
            <person name="Sun M."/>
        </authorList>
    </citation>
    <scope>NUCLEOTIDE SEQUENCE [LARGE SCALE GENOMIC DNA]</scope>
    <source>
        <strain evidence="1 2">YBT-1518</strain>
        <plasmid evidence="1 2">pBMB0229</plasmid>
    </source>
</reference>
<keyword evidence="1" id="KW-0614">Plasmid</keyword>
<gene>
    <name evidence="1" type="ORF">YBT1518_34826</name>
</gene>
<proteinExistence type="predicted"/>
<organism evidence="1 2">
    <name type="scientific">Bacillus thuringiensis YBT-1518</name>
    <dbReference type="NCBI Taxonomy" id="529122"/>
    <lineage>
        <taxon>Bacteria</taxon>
        <taxon>Bacillati</taxon>
        <taxon>Bacillota</taxon>
        <taxon>Bacilli</taxon>
        <taxon>Bacillales</taxon>
        <taxon>Bacillaceae</taxon>
        <taxon>Bacillus</taxon>
        <taxon>Bacillus cereus group</taxon>
    </lineage>
</organism>
<evidence type="ECO:0000313" key="2">
    <source>
        <dbReference type="Proteomes" id="UP000018566"/>
    </source>
</evidence>
<evidence type="ECO:0000313" key="1">
    <source>
        <dbReference type="EMBL" id="AHA75300.1"/>
    </source>
</evidence>
<dbReference type="Proteomes" id="UP000018566">
    <property type="component" value="Plasmid pBMB0229"/>
</dbReference>